<dbReference type="STRING" id="6182.A0A4Z2CLS8"/>
<dbReference type="OrthoDB" id="6280843at2759"/>
<comment type="caution">
    <text evidence="2">The sequence shown here is derived from an EMBL/GenBank/DDBJ whole genome shotgun (WGS) entry which is preliminary data.</text>
</comment>
<protein>
    <submittedName>
        <fullName evidence="2">Uncharacterized protein</fullName>
    </submittedName>
</protein>
<feature type="compositionally biased region" description="Polar residues" evidence="1">
    <location>
        <begin position="11"/>
        <end position="46"/>
    </location>
</feature>
<evidence type="ECO:0000256" key="1">
    <source>
        <dbReference type="SAM" id="MobiDB-lite"/>
    </source>
</evidence>
<feature type="compositionally biased region" description="Basic residues" evidence="1">
    <location>
        <begin position="1"/>
        <end position="10"/>
    </location>
</feature>
<keyword evidence="3" id="KW-1185">Reference proteome</keyword>
<feature type="region of interest" description="Disordered" evidence="1">
    <location>
        <begin position="1"/>
        <end position="56"/>
    </location>
</feature>
<sequence>MPRLPSRRLSKSQCKQKVTKSPATEQTTHSSRGTTKDALQQQNKKTPGQKLPNQIKPVMSKTVVYKQTPTNESSEYYDDEITETTWVIKLGNKNVTDKDMLDFINNQINVGELFNNCSVKQNTNDSNKRDDETQTSWFSVPEIKQLDDKWVSDFLNNDREFDEMLKDHLPGKTDTNTSRRLVSKSIWLSEDFERHLKEIDFEGILRNSFELNDIINKNIGLFASINSNNKPI</sequence>
<reference evidence="2 3" key="1">
    <citation type="submission" date="2019-03" db="EMBL/GenBank/DDBJ databases">
        <title>An improved genome assembly of the fluke Schistosoma japonicum.</title>
        <authorList>
            <person name="Hu W."/>
            <person name="Luo F."/>
            <person name="Yin M."/>
            <person name="Mo X."/>
            <person name="Sun C."/>
            <person name="Wu Q."/>
            <person name="Zhu B."/>
            <person name="Xiang M."/>
            <person name="Wang J."/>
            <person name="Wang Y."/>
            <person name="Zhang T."/>
            <person name="Xu B."/>
            <person name="Zheng H."/>
            <person name="Feng Z."/>
        </authorList>
    </citation>
    <scope>NUCLEOTIDE SEQUENCE [LARGE SCALE GENOMIC DNA]</scope>
    <source>
        <strain evidence="2">HuSjv2</strain>
        <tissue evidence="2">Worms</tissue>
    </source>
</reference>
<dbReference type="Proteomes" id="UP000311919">
    <property type="component" value="Unassembled WGS sequence"/>
</dbReference>
<dbReference type="EMBL" id="SKCS01000571">
    <property type="protein sequence ID" value="TNN05207.1"/>
    <property type="molecule type" value="Genomic_DNA"/>
</dbReference>
<evidence type="ECO:0000313" key="2">
    <source>
        <dbReference type="EMBL" id="TNN05207.1"/>
    </source>
</evidence>
<accession>A0A4Z2CLS8</accession>
<name>A0A4Z2CLS8_SCHJA</name>
<evidence type="ECO:0000313" key="3">
    <source>
        <dbReference type="Proteomes" id="UP000311919"/>
    </source>
</evidence>
<gene>
    <name evidence="2" type="ORF">EWB00_009558</name>
</gene>
<dbReference type="AlphaFoldDB" id="A0A4Z2CLS8"/>
<proteinExistence type="predicted"/>
<organism evidence="2 3">
    <name type="scientific">Schistosoma japonicum</name>
    <name type="common">Blood fluke</name>
    <dbReference type="NCBI Taxonomy" id="6182"/>
    <lineage>
        <taxon>Eukaryota</taxon>
        <taxon>Metazoa</taxon>
        <taxon>Spiralia</taxon>
        <taxon>Lophotrochozoa</taxon>
        <taxon>Platyhelminthes</taxon>
        <taxon>Trematoda</taxon>
        <taxon>Digenea</taxon>
        <taxon>Strigeidida</taxon>
        <taxon>Schistosomatoidea</taxon>
        <taxon>Schistosomatidae</taxon>
        <taxon>Schistosoma</taxon>
    </lineage>
</organism>